<dbReference type="EMBL" id="KB632375">
    <property type="protein sequence ID" value="ERL93947.1"/>
    <property type="molecule type" value="Genomic_DNA"/>
</dbReference>
<proteinExistence type="predicted"/>
<evidence type="ECO:0000313" key="1">
    <source>
        <dbReference type="EMBL" id="ERL93947.1"/>
    </source>
</evidence>
<accession>U4ULF4</accession>
<reference evidence="1 2" key="1">
    <citation type="journal article" date="2013" name="Genome Biol.">
        <title>Draft genome of the mountain pine beetle, Dendroctonus ponderosae Hopkins, a major forest pest.</title>
        <authorList>
            <person name="Keeling C.I."/>
            <person name="Yuen M.M."/>
            <person name="Liao N.Y."/>
            <person name="Docking T.R."/>
            <person name="Chan S.K."/>
            <person name="Taylor G.A."/>
            <person name="Palmquist D.L."/>
            <person name="Jackman S.D."/>
            <person name="Nguyen A."/>
            <person name="Li M."/>
            <person name="Henderson H."/>
            <person name="Janes J.K."/>
            <person name="Zhao Y."/>
            <person name="Pandoh P."/>
            <person name="Moore R."/>
            <person name="Sperling F.A."/>
            <person name="Huber D.P."/>
            <person name="Birol I."/>
            <person name="Jones S.J."/>
            <person name="Bohlmann J."/>
        </authorList>
    </citation>
    <scope>NUCLEOTIDE SEQUENCE</scope>
</reference>
<evidence type="ECO:0000313" key="2">
    <source>
        <dbReference type="Proteomes" id="UP000030742"/>
    </source>
</evidence>
<dbReference type="AlphaFoldDB" id="U4ULF4"/>
<gene>
    <name evidence="1" type="ORF">D910_11233</name>
</gene>
<organism evidence="1 2">
    <name type="scientific">Dendroctonus ponderosae</name>
    <name type="common">Mountain pine beetle</name>
    <dbReference type="NCBI Taxonomy" id="77166"/>
    <lineage>
        <taxon>Eukaryota</taxon>
        <taxon>Metazoa</taxon>
        <taxon>Ecdysozoa</taxon>
        <taxon>Arthropoda</taxon>
        <taxon>Hexapoda</taxon>
        <taxon>Insecta</taxon>
        <taxon>Pterygota</taxon>
        <taxon>Neoptera</taxon>
        <taxon>Endopterygota</taxon>
        <taxon>Coleoptera</taxon>
        <taxon>Polyphaga</taxon>
        <taxon>Cucujiformia</taxon>
        <taxon>Curculionidae</taxon>
        <taxon>Scolytinae</taxon>
        <taxon>Dendroctonus</taxon>
    </lineage>
</organism>
<dbReference type="Proteomes" id="UP000030742">
    <property type="component" value="Unassembled WGS sequence"/>
</dbReference>
<name>U4ULF4_DENPD</name>
<sequence>MFMLIEGGNQIFKKNSITENRAWTYKMLKELQNVQIFCNALTISEKECLMTMTQKSLKLIFPKTMLDIFNNDLSKNGKRKVLLCYQM</sequence>
<protein>
    <submittedName>
        <fullName evidence="1">Uncharacterized protein</fullName>
    </submittedName>
</protein>